<keyword evidence="1" id="KW-0472">Membrane</keyword>
<reference evidence="4 5" key="1">
    <citation type="journal article" date="2018" name="Gigascience">
        <title>Genomes of trombidid mites reveal novel predicted allergens and laterally-transferred genes associated with secondary metabolism.</title>
        <authorList>
            <person name="Dong X."/>
            <person name="Chaisiri K."/>
            <person name="Xia D."/>
            <person name="Armstrong S.D."/>
            <person name="Fang Y."/>
            <person name="Donnelly M.J."/>
            <person name="Kadowaki T."/>
            <person name="McGarry J.W."/>
            <person name="Darby A.C."/>
            <person name="Makepeace B.L."/>
        </authorList>
    </citation>
    <scope>NUCLEOTIDE SEQUENCE [LARGE SCALE GENOMIC DNA]</scope>
    <source>
        <strain evidence="4">UoL-WK</strain>
    </source>
</reference>
<keyword evidence="4" id="KW-0640">Prion</keyword>
<dbReference type="PANTHER" id="PTHR39069">
    <property type="entry name" value="ECDYSONE-INDUCIBLE GENE E1, ISOFORM A"/>
    <property type="match status" value="1"/>
</dbReference>
<keyword evidence="2" id="KW-0732">Signal</keyword>
<feature type="transmembrane region" description="Helical" evidence="1">
    <location>
        <begin position="253"/>
        <end position="275"/>
    </location>
</feature>
<dbReference type="STRING" id="1965070.A0A443Q8H4"/>
<feature type="signal peptide" evidence="2">
    <location>
        <begin position="1"/>
        <end position="22"/>
    </location>
</feature>
<name>A0A443Q8H4_9ACAR</name>
<dbReference type="EMBL" id="NCKU01015968">
    <property type="protein sequence ID" value="RWR99278.1"/>
    <property type="molecule type" value="Genomic_DNA"/>
</dbReference>
<proteinExistence type="predicted"/>
<accession>A0A443Q8H4</accession>
<gene>
    <name evidence="4" type="ORF">B4U79_19215</name>
</gene>
<evidence type="ECO:0000256" key="1">
    <source>
        <dbReference type="SAM" id="Phobius"/>
    </source>
</evidence>
<keyword evidence="5" id="KW-1185">Reference proteome</keyword>
<dbReference type="OrthoDB" id="504708at2759"/>
<feature type="chain" id="PRO_5019337751" evidence="2">
    <location>
        <begin position="23"/>
        <end position="279"/>
    </location>
</feature>
<dbReference type="AlphaFoldDB" id="A0A443Q8H4"/>
<keyword evidence="4" id="KW-0034">Amyloid</keyword>
<dbReference type="InterPro" id="IPR006149">
    <property type="entry name" value="EB_dom"/>
</dbReference>
<dbReference type="Pfam" id="PF01683">
    <property type="entry name" value="EB"/>
    <property type="match status" value="1"/>
</dbReference>
<dbReference type="Proteomes" id="UP000285301">
    <property type="component" value="Unassembled WGS sequence"/>
</dbReference>
<evidence type="ECO:0000313" key="5">
    <source>
        <dbReference type="Proteomes" id="UP000285301"/>
    </source>
</evidence>
<keyword evidence="1" id="KW-1133">Transmembrane helix</keyword>
<evidence type="ECO:0000313" key="4">
    <source>
        <dbReference type="EMBL" id="RWR99278.1"/>
    </source>
</evidence>
<sequence length="279" mass="31269">MKKVVISSCLFFFYFYLQPISQSTVFGLYNRCNSTENCTKISINTTCMNNICVCLSGFANVNNRCIKQVTVNHSCSSDGECEAFDFGSQCLKTNHTCQCKLGYIRQGIHCVKRGSPNGGMCSSTYECQRIDPNSHCANYLCQCNPGYDLTGSGCKEKPSRLLDSCYRSTQCRMYDYHSVCRQEKCNCSVGFQLMLAAPNYYYCKPIVAQINGTCHFNQECKNNDQNSICSGNLVKHCICPKGINKKTGKCNSGLVLIPHVSLLVIALCGFARRWLYLEF</sequence>
<evidence type="ECO:0000259" key="3">
    <source>
        <dbReference type="Pfam" id="PF01683"/>
    </source>
</evidence>
<organism evidence="4 5">
    <name type="scientific">Dinothrombium tinctorium</name>
    <dbReference type="NCBI Taxonomy" id="1965070"/>
    <lineage>
        <taxon>Eukaryota</taxon>
        <taxon>Metazoa</taxon>
        <taxon>Ecdysozoa</taxon>
        <taxon>Arthropoda</taxon>
        <taxon>Chelicerata</taxon>
        <taxon>Arachnida</taxon>
        <taxon>Acari</taxon>
        <taxon>Acariformes</taxon>
        <taxon>Trombidiformes</taxon>
        <taxon>Prostigmata</taxon>
        <taxon>Anystina</taxon>
        <taxon>Parasitengona</taxon>
        <taxon>Trombidioidea</taxon>
        <taxon>Trombidiidae</taxon>
        <taxon>Dinothrombium</taxon>
    </lineage>
</organism>
<comment type="caution">
    <text evidence="4">The sequence shown here is derived from an EMBL/GenBank/DDBJ whole genome shotgun (WGS) entry which is preliminary data.</text>
</comment>
<evidence type="ECO:0000256" key="2">
    <source>
        <dbReference type="SAM" id="SignalP"/>
    </source>
</evidence>
<dbReference type="PANTHER" id="PTHR39069:SF8">
    <property type="entry name" value="FI17111P1"/>
    <property type="match status" value="1"/>
</dbReference>
<keyword evidence="1" id="KW-0812">Transmembrane</keyword>
<protein>
    <submittedName>
        <fullName evidence="4">Prion-like-(Q/N-rich) domain-bearing protein 25</fullName>
    </submittedName>
</protein>
<feature type="domain" description="EB" evidence="3">
    <location>
        <begin position="54"/>
        <end position="110"/>
    </location>
</feature>